<name>A0ACB7HCW7_MANES</name>
<proteinExistence type="predicted"/>
<gene>
    <name evidence="1" type="ORF">MANES_07G030001v8</name>
</gene>
<comment type="caution">
    <text evidence="1">The sequence shown here is derived from an EMBL/GenBank/DDBJ whole genome shotgun (WGS) entry which is preliminary data.</text>
</comment>
<evidence type="ECO:0000313" key="1">
    <source>
        <dbReference type="EMBL" id="KAG8650350.1"/>
    </source>
</evidence>
<reference evidence="2" key="1">
    <citation type="journal article" date="2016" name="Nat. Biotechnol.">
        <title>Sequencing wild and cultivated cassava and related species reveals extensive interspecific hybridization and genetic diversity.</title>
        <authorList>
            <person name="Bredeson J.V."/>
            <person name="Lyons J.B."/>
            <person name="Prochnik S.E."/>
            <person name="Wu G.A."/>
            <person name="Ha C.M."/>
            <person name="Edsinger-Gonzales E."/>
            <person name="Grimwood J."/>
            <person name="Schmutz J."/>
            <person name="Rabbi I.Y."/>
            <person name="Egesi C."/>
            <person name="Nauluvula P."/>
            <person name="Lebot V."/>
            <person name="Ndunguru J."/>
            <person name="Mkamilo G."/>
            <person name="Bart R.S."/>
            <person name="Setter T.L."/>
            <person name="Gleadow R.M."/>
            <person name="Kulakow P."/>
            <person name="Ferguson M.E."/>
            <person name="Rounsley S."/>
            <person name="Rokhsar D.S."/>
        </authorList>
    </citation>
    <scope>NUCLEOTIDE SEQUENCE [LARGE SCALE GENOMIC DNA]</scope>
    <source>
        <strain evidence="2">cv. AM560-2</strain>
    </source>
</reference>
<keyword evidence="2" id="KW-1185">Reference proteome</keyword>
<sequence>MRSLMKKKKEVVLLLILITIGGSISSTVGVEYETYAWGKGNKEKIGCQLVRKSNPRRSSYLACEDVKRRIHTEYEHLLPAGSDQTDDANFRHNPMPRLISKPHIYRRIGADGSSSKPGAHGDAH</sequence>
<dbReference type="EMBL" id="CM004393">
    <property type="protein sequence ID" value="KAG8650350.1"/>
    <property type="molecule type" value="Genomic_DNA"/>
</dbReference>
<dbReference type="Proteomes" id="UP000091857">
    <property type="component" value="Chromosome 7"/>
</dbReference>
<protein>
    <submittedName>
        <fullName evidence="1">Uncharacterized protein</fullName>
    </submittedName>
</protein>
<accession>A0ACB7HCW7</accession>
<evidence type="ECO:0000313" key="2">
    <source>
        <dbReference type="Proteomes" id="UP000091857"/>
    </source>
</evidence>
<organism evidence="1 2">
    <name type="scientific">Manihot esculenta</name>
    <name type="common">Cassava</name>
    <name type="synonym">Jatropha manihot</name>
    <dbReference type="NCBI Taxonomy" id="3983"/>
    <lineage>
        <taxon>Eukaryota</taxon>
        <taxon>Viridiplantae</taxon>
        <taxon>Streptophyta</taxon>
        <taxon>Embryophyta</taxon>
        <taxon>Tracheophyta</taxon>
        <taxon>Spermatophyta</taxon>
        <taxon>Magnoliopsida</taxon>
        <taxon>eudicotyledons</taxon>
        <taxon>Gunneridae</taxon>
        <taxon>Pentapetalae</taxon>
        <taxon>rosids</taxon>
        <taxon>fabids</taxon>
        <taxon>Malpighiales</taxon>
        <taxon>Euphorbiaceae</taxon>
        <taxon>Crotonoideae</taxon>
        <taxon>Manihoteae</taxon>
        <taxon>Manihot</taxon>
    </lineage>
</organism>